<evidence type="ECO:0000313" key="1">
    <source>
        <dbReference type="EMBL" id="TFW33574.1"/>
    </source>
</evidence>
<gene>
    <name evidence="1" type="ORF">E4O92_06135</name>
</gene>
<organism evidence="1 2">
    <name type="scientific">Massilia horti</name>
    <dbReference type="NCBI Taxonomy" id="2562153"/>
    <lineage>
        <taxon>Bacteria</taxon>
        <taxon>Pseudomonadati</taxon>
        <taxon>Pseudomonadota</taxon>
        <taxon>Betaproteobacteria</taxon>
        <taxon>Burkholderiales</taxon>
        <taxon>Oxalobacteraceae</taxon>
        <taxon>Telluria group</taxon>
        <taxon>Massilia</taxon>
    </lineage>
</organism>
<evidence type="ECO:0000313" key="2">
    <source>
        <dbReference type="Proteomes" id="UP000297258"/>
    </source>
</evidence>
<accession>A0A4Y9T2Z0</accession>
<comment type="caution">
    <text evidence="1">The sequence shown here is derived from an EMBL/GenBank/DDBJ whole genome shotgun (WGS) entry which is preliminary data.</text>
</comment>
<protein>
    <submittedName>
        <fullName evidence="1">Uncharacterized protein</fullName>
    </submittedName>
</protein>
<dbReference type="Proteomes" id="UP000297258">
    <property type="component" value="Unassembled WGS sequence"/>
</dbReference>
<dbReference type="EMBL" id="SPUM01000038">
    <property type="protein sequence ID" value="TFW33574.1"/>
    <property type="molecule type" value="Genomic_DNA"/>
</dbReference>
<reference evidence="1 2" key="1">
    <citation type="submission" date="2019-03" db="EMBL/GenBank/DDBJ databases">
        <title>Draft genome of Massilia hortus sp. nov., a novel bacterial species of the Oxalobacteraceae family.</title>
        <authorList>
            <person name="Peta V."/>
            <person name="Raths R."/>
            <person name="Bucking H."/>
        </authorList>
    </citation>
    <scope>NUCLEOTIDE SEQUENCE [LARGE SCALE GENOMIC DNA]</scope>
    <source>
        <strain evidence="1 2">ONC3</strain>
    </source>
</reference>
<keyword evidence="2" id="KW-1185">Reference proteome</keyword>
<name>A0A4Y9T2Z0_9BURK</name>
<dbReference type="RefSeq" id="WP_135188873.1">
    <property type="nucleotide sequence ID" value="NZ_SPUM01000038.1"/>
</dbReference>
<dbReference type="AlphaFoldDB" id="A0A4Y9T2Z0"/>
<sequence>MKTTKLFPSLCSPSEALFDQIERDLLALSTAALDDEAPPSGCVDEFSNEFPLPLRRPPN</sequence>
<proteinExistence type="predicted"/>